<dbReference type="EMBL" id="CAJFDI010000005">
    <property type="protein sequence ID" value="CAD5230576.1"/>
    <property type="molecule type" value="Genomic_DNA"/>
</dbReference>
<feature type="region of interest" description="Disordered" evidence="1">
    <location>
        <begin position="131"/>
        <end position="181"/>
    </location>
</feature>
<reference evidence="2" key="1">
    <citation type="submission" date="2020-09" db="EMBL/GenBank/DDBJ databases">
        <authorList>
            <person name="Kikuchi T."/>
        </authorList>
    </citation>
    <scope>NUCLEOTIDE SEQUENCE</scope>
    <source>
        <strain evidence="2">Ka4C1</strain>
    </source>
</reference>
<evidence type="ECO:0000313" key="2">
    <source>
        <dbReference type="EMBL" id="CAD5230576.1"/>
    </source>
</evidence>
<dbReference type="AlphaFoldDB" id="A0A7I8XMK6"/>
<proteinExistence type="predicted"/>
<evidence type="ECO:0000256" key="1">
    <source>
        <dbReference type="SAM" id="MobiDB-lite"/>
    </source>
</evidence>
<dbReference type="EMBL" id="CAJFCV020000005">
    <property type="protein sequence ID" value="CAG9121568.1"/>
    <property type="molecule type" value="Genomic_DNA"/>
</dbReference>
<organism evidence="2 3">
    <name type="scientific">Bursaphelenchus xylophilus</name>
    <name type="common">Pinewood nematode worm</name>
    <name type="synonym">Aphelenchoides xylophilus</name>
    <dbReference type="NCBI Taxonomy" id="6326"/>
    <lineage>
        <taxon>Eukaryota</taxon>
        <taxon>Metazoa</taxon>
        <taxon>Ecdysozoa</taxon>
        <taxon>Nematoda</taxon>
        <taxon>Chromadorea</taxon>
        <taxon>Rhabditida</taxon>
        <taxon>Tylenchina</taxon>
        <taxon>Tylenchomorpha</taxon>
        <taxon>Aphelenchoidea</taxon>
        <taxon>Aphelenchoididae</taxon>
        <taxon>Bursaphelenchus</taxon>
    </lineage>
</organism>
<name>A0A7I8XMK6_BURXY</name>
<keyword evidence="3" id="KW-1185">Reference proteome</keyword>
<dbReference type="Proteomes" id="UP000582659">
    <property type="component" value="Unassembled WGS sequence"/>
</dbReference>
<dbReference type="OrthoDB" id="5851659at2759"/>
<evidence type="ECO:0000313" key="3">
    <source>
        <dbReference type="Proteomes" id="UP000659654"/>
    </source>
</evidence>
<comment type="caution">
    <text evidence="2">The sequence shown here is derived from an EMBL/GenBank/DDBJ whole genome shotgun (WGS) entry which is preliminary data.</text>
</comment>
<dbReference type="SMR" id="A0A7I8XMK6"/>
<gene>
    <name evidence="2" type="ORF">BXYJ_LOCUS11056</name>
</gene>
<protein>
    <submittedName>
        <fullName evidence="2">(pine wood nematode) hypothetical protein</fullName>
    </submittedName>
</protein>
<accession>A0A7I8XMK6</accession>
<feature type="compositionally biased region" description="Polar residues" evidence="1">
    <location>
        <begin position="147"/>
        <end position="158"/>
    </location>
</feature>
<feature type="compositionally biased region" description="Low complexity" evidence="1">
    <location>
        <begin position="159"/>
        <end position="171"/>
    </location>
</feature>
<sequence>MRNMRDEMIENIRRLSDLLESETKRLQAANNEREHWEKEARDLKNALNEQRRLLEEKPRIPETDSELRARCEELMRENAELAADLLKKERFGGDGESRELRELEQKYLAEAQNWRRERMALENQIEELRSELNSQNNPKPKPRKINGYSTLPSHTSIPTSETSSADESTATLGSNGTLENGNVHAELERQKRLVNVLRRKLQHQQIERFQQSRSFCATMK</sequence>
<dbReference type="Proteomes" id="UP000659654">
    <property type="component" value="Unassembled WGS sequence"/>
</dbReference>